<dbReference type="PANTHER" id="PTHR22849:SF128">
    <property type="entry name" value="U-BOX DOMAIN-CONTAINING PROTEIN"/>
    <property type="match status" value="1"/>
</dbReference>
<evidence type="ECO:0000256" key="1">
    <source>
        <dbReference type="ARBA" id="ARBA00022786"/>
    </source>
</evidence>
<reference evidence="4 5" key="1">
    <citation type="journal article" date="2020" name="bioRxiv">
        <title>Sequence and annotation of 42 cannabis genomes reveals extensive copy number variation in cannabinoid synthesis and pathogen resistance genes.</title>
        <authorList>
            <person name="Mckernan K.J."/>
            <person name="Helbert Y."/>
            <person name="Kane L.T."/>
            <person name="Ebling H."/>
            <person name="Zhang L."/>
            <person name="Liu B."/>
            <person name="Eaton Z."/>
            <person name="Mclaughlin S."/>
            <person name="Kingan S."/>
            <person name="Baybayan P."/>
            <person name="Concepcion G."/>
            <person name="Jordan M."/>
            <person name="Riva A."/>
            <person name="Barbazuk W."/>
            <person name="Harkins T."/>
        </authorList>
    </citation>
    <scope>NUCLEOTIDE SEQUENCE [LARGE SCALE GENOMIC DNA]</scope>
    <source>
        <strain evidence="5">cv. Jamaican Lion 4</strain>
        <tissue evidence="4">Leaf</tissue>
    </source>
</reference>
<organism evidence="4 5">
    <name type="scientific">Cannabis sativa</name>
    <name type="common">Hemp</name>
    <name type="synonym">Marijuana</name>
    <dbReference type="NCBI Taxonomy" id="3483"/>
    <lineage>
        <taxon>Eukaryota</taxon>
        <taxon>Viridiplantae</taxon>
        <taxon>Streptophyta</taxon>
        <taxon>Embryophyta</taxon>
        <taxon>Tracheophyta</taxon>
        <taxon>Spermatophyta</taxon>
        <taxon>Magnoliopsida</taxon>
        <taxon>eudicotyledons</taxon>
        <taxon>Gunneridae</taxon>
        <taxon>Pentapetalae</taxon>
        <taxon>rosids</taxon>
        <taxon>fabids</taxon>
        <taxon>Rosales</taxon>
        <taxon>Cannabaceae</taxon>
        <taxon>Cannabis</taxon>
    </lineage>
</organism>
<dbReference type="InterPro" id="IPR045185">
    <property type="entry name" value="PUB22/23/24-like"/>
</dbReference>
<dbReference type="EMBL" id="JAATIP010000149">
    <property type="protein sequence ID" value="KAF4366571.1"/>
    <property type="molecule type" value="Genomic_DNA"/>
</dbReference>
<evidence type="ECO:0000259" key="3">
    <source>
        <dbReference type="Pfam" id="PF25598"/>
    </source>
</evidence>
<dbReference type="Pfam" id="PF25598">
    <property type="entry name" value="ARM_PUB"/>
    <property type="match status" value="1"/>
</dbReference>
<name>A0A7J6F787_CANSA</name>
<keyword evidence="1 2" id="KW-0833">Ubl conjugation pathway</keyword>
<evidence type="ECO:0000256" key="2">
    <source>
        <dbReference type="RuleBase" id="RU369093"/>
    </source>
</evidence>
<dbReference type="InterPro" id="IPR058678">
    <property type="entry name" value="ARM_PUB"/>
</dbReference>
<evidence type="ECO:0000313" key="4">
    <source>
        <dbReference type="EMBL" id="KAF4366571.1"/>
    </source>
</evidence>
<dbReference type="Proteomes" id="UP000525078">
    <property type="component" value="Unassembled WGS sequence"/>
</dbReference>
<comment type="pathway">
    <text evidence="2">Protein modification; protein ubiquitination.</text>
</comment>
<dbReference type="GO" id="GO:0016567">
    <property type="term" value="P:protein ubiquitination"/>
    <property type="evidence" value="ECO:0007669"/>
    <property type="project" value="UniProtKB-UniRule"/>
</dbReference>
<gene>
    <name evidence="4" type="ORF">F8388_004235</name>
</gene>
<comment type="caution">
    <text evidence="4">The sequence shown here is derived from an EMBL/GenBank/DDBJ whole genome shotgun (WGS) entry which is preliminary data.</text>
</comment>
<dbReference type="GO" id="GO:0061630">
    <property type="term" value="F:ubiquitin protein ligase activity"/>
    <property type="evidence" value="ECO:0007669"/>
    <property type="project" value="UniProtKB-UniRule"/>
</dbReference>
<dbReference type="EC" id="2.3.2.27" evidence="2"/>
<evidence type="ECO:0000313" key="5">
    <source>
        <dbReference type="Proteomes" id="UP000525078"/>
    </source>
</evidence>
<comment type="catalytic activity">
    <reaction evidence="2">
        <text>S-ubiquitinyl-[E2 ubiquitin-conjugating enzyme]-L-cysteine + [acceptor protein]-L-lysine = [E2 ubiquitin-conjugating enzyme]-L-cysteine + N(6)-ubiquitinyl-[acceptor protein]-L-lysine.</text>
        <dbReference type="EC" id="2.3.2.27"/>
    </reaction>
</comment>
<accession>A0A7J6F787</accession>
<keyword evidence="2" id="KW-0808">Transferase</keyword>
<feature type="domain" description="U-box" evidence="3">
    <location>
        <begin position="6"/>
        <end position="132"/>
    </location>
</feature>
<sequence>MALFLIRCFKKGNVGGIEEALRIIRLVWTPNDEIKAFVNENSDFIDSLAWILSYSSERDMRFEVIFVLKMAIDVATSSGTERLRLEMFMNITKKVLGERSVSHQTIKSTLHVLIEACPWGRNRMEIIDSRAIF</sequence>
<protein>
    <recommendedName>
        <fullName evidence="2 3">U-box domain-containing protein</fullName>
        <ecNumber evidence="2">2.3.2.27</ecNumber>
    </recommendedName>
    <alternativeName>
        <fullName evidence="2">RING-type E3 ubiquitin transferase PUB</fullName>
    </alternativeName>
</protein>
<proteinExistence type="predicted"/>
<dbReference type="AlphaFoldDB" id="A0A7J6F787"/>
<dbReference type="PANTHER" id="PTHR22849">
    <property type="entry name" value="WDSAM1 PROTEIN"/>
    <property type="match status" value="1"/>
</dbReference>
<comment type="function">
    <text evidence="2">Functions as an E3 ubiquitin ligase.</text>
</comment>